<sequence length="923" mass="104091">MKSKKAIKLSENALRLEQTIRGCFNSNIPTEEDISKMASDLRHIPAFSVENEEYDQIIKRLHESLTIYMELGSCVEDNSDPWLSARKSEIDPFYWGRYKTDLLRQGWPHKVVDSLDKVTDEILDRVGDPFNESGWSKRGMVMGDVQSGKTSNYTGLICKAADSGYKLVILLTGTLESLRRQTQERLDSGFVGLESAGIVNRTLQRRLVGVGLINPDKGAGVFTSTMSDFKETTANQLGFKLKNYSEPVLLVVKKNKKVLENLTNWLITYNANNAGKINLPLLLIDDEADNASVNTNPKKATAINSSIRNLLKVFPRSSYIGFTATPFANVFINPETTSDMLGDDLFPRDFIYTLDAPTNYFGASKIFGDKADPKHLISINDAEHIFGEISKDDNTTTSDIAKLKNDSIVSEIPKSLITAVQCFLLVNAIMDLRNNSQKHRSMLVNVSHYTNIQNQIADILDGVLRRMQEDIRHYSMLEDIDSQKNSTMSDLHHLFETEYLSSGTTWAEIKSVLASSSLPVQLCTVNQKSGSASLDYSLYKENGLRTIAVGGNSLARGITLEGLCVSYFYRRTQMYDALLQMGRWFGYRKGYEDLFRIWISDASSDWYSYISVASDELRDSIRQMQNSRLKPVDVGLRIRAHPEALLITARNKMRDSEVITGSINLNNELKEATRLSSESDVLLGNYVKTEQLAQELVDSCTEKRVDASCPLWKSIPKEIVVDFLDSYSSHPLDTRFPSAIIARFLKNSKDSILDNWDIAFPNGELDSEDLVQGLPTKALRRKVTLDSESRSYLVGGNKRRLGDASHEKIGLSEPVIKIAEDNFRNKPENKEKKSVPGKAYRQERQKPLLLLYLLKPEDKDNNNYVELPDKCKFMVAVALVFPALKNGGENFTYRINLVELRNLIPNEIDNVDDEDVDEEELYA</sequence>
<dbReference type="Gene3D" id="3.40.50.300">
    <property type="entry name" value="P-loop containing nucleotide triphosphate hydrolases"/>
    <property type="match status" value="1"/>
</dbReference>
<dbReference type="Proteomes" id="UP000199035">
    <property type="component" value="Unassembled WGS sequence"/>
</dbReference>
<evidence type="ECO:0000313" key="2">
    <source>
        <dbReference type="EMBL" id="SDY18404.1"/>
    </source>
</evidence>
<dbReference type="InterPro" id="IPR027417">
    <property type="entry name" value="P-loop_NTPase"/>
</dbReference>
<dbReference type="Pfam" id="PF10593">
    <property type="entry name" value="Z1"/>
    <property type="match status" value="1"/>
</dbReference>
<name>A0A1H3HUH5_9GAMM</name>
<dbReference type="InterPro" id="IPR018310">
    <property type="entry name" value="Put_endonuclease_Z1-dom"/>
</dbReference>
<evidence type="ECO:0000259" key="1">
    <source>
        <dbReference type="Pfam" id="PF10593"/>
    </source>
</evidence>
<dbReference type="STRING" id="595670.SAMN05421643_1055"/>
<feature type="domain" description="Putative endonuclease Z1" evidence="1">
    <location>
        <begin position="415"/>
        <end position="644"/>
    </location>
</feature>
<keyword evidence="3" id="KW-1185">Reference proteome</keyword>
<evidence type="ECO:0000313" key="3">
    <source>
        <dbReference type="Proteomes" id="UP000199035"/>
    </source>
</evidence>
<dbReference type="EMBL" id="FNPK01000005">
    <property type="protein sequence ID" value="SDY18404.1"/>
    <property type="molecule type" value="Genomic_DNA"/>
</dbReference>
<protein>
    <submittedName>
        <fullName evidence="2">Z1 domain-containing protein</fullName>
    </submittedName>
</protein>
<gene>
    <name evidence="2" type="ORF">SAMN05421643_1055</name>
</gene>
<organism evidence="2 3">
    <name type="scientific">Acinetobacter kyonggiensis</name>
    <dbReference type="NCBI Taxonomy" id="595670"/>
    <lineage>
        <taxon>Bacteria</taxon>
        <taxon>Pseudomonadati</taxon>
        <taxon>Pseudomonadota</taxon>
        <taxon>Gammaproteobacteria</taxon>
        <taxon>Moraxellales</taxon>
        <taxon>Moraxellaceae</taxon>
        <taxon>Acinetobacter</taxon>
    </lineage>
</organism>
<dbReference type="AlphaFoldDB" id="A0A1H3HUH5"/>
<accession>A0A1H3HUH5</accession>
<reference evidence="3" key="1">
    <citation type="submission" date="2016-10" db="EMBL/GenBank/DDBJ databases">
        <authorList>
            <person name="Varghese N."/>
            <person name="Submissions S."/>
        </authorList>
    </citation>
    <scope>NUCLEOTIDE SEQUENCE [LARGE SCALE GENOMIC DNA]</scope>
    <source>
        <strain evidence="3">ANC 5109</strain>
    </source>
</reference>
<proteinExistence type="predicted"/>
<dbReference type="RefSeq" id="WP_092688455.1">
    <property type="nucleotide sequence ID" value="NZ_FNPK01000005.1"/>
</dbReference>
<dbReference type="SUPFAM" id="SSF52540">
    <property type="entry name" value="P-loop containing nucleoside triphosphate hydrolases"/>
    <property type="match status" value="1"/>
</dbReference>